<name>I0JL63_HALH3</name>
<dbReference type="Pfam" id="PF06271">
    <property type="entry name" value="RDD"/>
    <property type="match status" value="1"/>
</dbReference>
<keyword evidence="2" id="KW-1003">Cell membrane</keyword>
<evidence type="ECO:0000313" key="8">
    <source>
        <dbReference type="EMBL" id="CCG44883.1"/>
    </source>
</evidence>
<dbReference type="InterPro" id="IPR051791">
    <property type="entry name" value="Pra-immunoreactive"/>
</dbReference>
<reference evidence="8 9" key="1">
    <citation type="journal article" date="2013" name="Environ. Microbiol.">
        <title>Chloride and organic osmolytes: a hybrid strategy to cope with elevated salinities by the moderately halophilic, chloride-dependent bacterium Halobacillus halophilus.</title>
        <authorList>
            <person name="Saum S.H."/>
            <person name="Pfeiffer F."/>
            <person name="Palm P."/>
            <person name="Rampp M."/>
            <person name="Schuster S.C."/>
            <person name="Muller V."/>
            <person name="Oesterhelt D."/>
        </authorList>
    </citation>
    <scope>NUCLEOTIDE SEQUENCE [LARGE SCALE GENOMIC DNA]</scope>
    <source>
        <strain evidence="9">ATCC 35676 / DSM 2266 / JCM 20832 / KCTC 3685 / LMG 17431 / NBRC 102448 / NCIMB 2269</strain>
    </source>
</reference>
<comment type="subcellular location">
    <subcellularLocation>
        <location evidence="1">Cell membrane</location>
        <topology evidence="1">Multi-pass membrane protein</topology>
    </subcellularLocation>
</comment>
<dbReference type="Proteomes" id="UP000007397">
    <property type="component" value="Chromosome"/>
</dbReference>
<keyword evidence="9" id="KW-1185">Reference proteome</keyword>
<dbReference type="HOGENOM" id="CLU_053152_6_0_9"/>
<sequence length="140" mass="15739">MGFNLDRADFGMRLIAEILDVMIILVPIAIIMYLSMGTLSLNATQGVMGNSLYIVYSMIVPVIWRGYNVGKRLVNIKIKKSNGKGLTLLDMFLREFIGKFFLAYVTVSLSTIISALMIMFRKDKRAIHDFLAGTYVSNES</sequence>
<dbReference type="PANTHER" id="PTHR36115">
    <property type="entry name" value="PROLINE-RICH ANTIGEN HOMOLOG-RELATED"/>
    <property type="match status" value="1"/>
</dbReference>
<dbReference type="InterPro" id="IPR010432">
    <property type="entry name" value="RDD"/>
</dbReference>
<keyword evidence="5 6" id="KW-0472">Membrane</keyword>
<dbReference type="STRING" id="866895.HBHAL_2537"/>
<dbReference type="GO" id="GO:0005886">
    <property type="term" value="C:plasma membrane"/>
    <property type="evidence" value="ECO:0007669"/>
    <property type="project" value="UniProtKB-SubCell"/>
</dbReference>
<dbReference type="KEGG" id="hhd:HBHAL_2537"/>
<evidence type="ECO:0000256" key="4">
    <source>
        <dbReference type="ARBA" id="ARBA00022989"/>
    </source>
</evidence>
<gene>
    <name evidence="8" type="primary">yckC3</name>
    <name evidence="8" type="ordered locus">HBHAL_2537</name>
</gene>
<dbReference type="AlphaFoldDB" id="I0JL63"/>
<dbReference type="PATRIC" id="fig|866895.3.peg.1551"/>
<feature type="domain" description="RDD" evidence="7">
    <location>
        <begin position="8"/>
        <end position="133"/>
    </location>
</feature>
<feature type="transmembrane region" description="Helical" evidence="6">
    <location>
        <begin position="96"/>
        <end position="120"/>
    </location>
</feature>
<evidence type="ECO:0000256" key="3">
    <source>
        <dbReference type="ARBA" id="ARBA00022692"/>
    </source>
</evidence>
<evidence type="ECO:0000256" key="1">
    <source>
        <dbReference type="ARBA" id="ARBA00004651"/>
    </source>
</evidence>
<dbReference type="PANTHER" id="PTHR36115:SF9">
    <property type="entry name" value="LMO1584 PROTEIN"/>
    <property type="match status" value="1"/>
</dbReference>
<organism evidence="8 9">
    <name type="scientific">Halobacillus halophilus (strain ATCC 35676 / DSM 2266 / JCM 20832 / KCTC 3685 / LMG 17431 / NBRC 102448 / NCIMB 2269)</name>
    <name type="common">Sporosarcina halophila</name>
    <dbReference type="NCBI Taxonomy" id="866895"/>
    <lineage>
        <taxon>Bacteria</taxon>
        <taxon>Bacillati</taxon>
        <taxon>Bacillota</taxon>
        <taxon>Bacilli</taxon>
        <taxon>Bacillales</taxon>
        <taxon>Bacillaceae</taxon>
        <taxon>Halobacillus</taxon>
    </lineage>
</organism>
<evidence type="ECO:0000256" key="5">
    <source>
        <dbReference type="ARBA" id="ARBA00023136"/>
    </source>
</evidence>
<dbReference type="RefSeq" id="WP_014642779.1">
    <property type="nucleotide sequence ID" value="NC_017668.1"/>
</dbReference>
<accession>I0JL63</accession>
<feature type="transmembrane region" description="Helical" evidence="6">
    <location>
        <begin position="12"/>
        <end position="34"/>
    </location>
</feature>
<protein>
    <submittedName>
        <fullName evidence="8">RDD domain protein</fullName>
    </submittedName>
</protein>
<keyword evidence="3 6" id="KW-0812">Transmembrane</keyword>
<proteinExistence type="predicted"/>
<evidence type="ECO:0000256" key="2">
    <source>
        <dbReference type="ARBA" id="ARBA00022475"/>
    </source>
</evidence>
<dbReference type="EMBL" id="HE717023">
    <property type="protein sequence ID" value="CCG44883.1"/>
    <property type="molecule type" value="Genomic_DNA"/>
</dbReference>
<feature type="transmembrane region" description="Helical" evidence="6">
    <location>
        <begin position="46"/>
        <end position="64"/>
    </location>
</feature>
<keyword evidence="4 6" id="KW-1133">Transmembrane helix</keyword>
<dbReference type="eggNOG" id="COG1714">
    <property type="taxonomic scope" value="Bacteria"/>
</dbReference>
<evidence type="ECO:0000256" key="6">
    <source>
        <dbReference type="SAM" id="Phobius"/>
    </source>
</evidence>
<evidence type="ECO:0000259" key="7">
    <source>
        <dbReference type="Pfam" id="PF06271"/>
    </source>
</evidence>
<evidence type="ECO:0000313" key="9">
    <source>
        <dbReference type="Proteomes" id="UP000007397"/>
    </source>
</evidence>